<organism evidence="1 2">
    <name type="scientific">Holothuria leucospilota</name>
    <name type="common">Black long sea cucumber</name>
    <name type="synonym">Mertensiothuria leucospilota</name>
    <dbReference type="NCBI Taxonomy" id="206669"/>
    <lineage>
        <taxon>Eukaryota</taxon>
        <taxon>Metazoa</taxon>
        <taxon>Echinodermata</taxon>
        <taxon>Eleutherozoa</taxon>
        <taxon>Echinozoa</taxon>
        <taxon>Holothuroidea</taxon>
        <taxon>Aspidochirotacea</taxon>
        <taxon>Aspidochirotida</taxon>
        <taxon>Holothuriidae</taxon>
        <taxon>Holothuria</taxon>
    </lineage>
</organism>
<dbReference type="EMBL" id="JAIZAY010000007">
    <property type="protein sequence ID" value="KAJ8039528.1"/>
    <property type="molecule type" value="Genomic_DNA"/>
</dbReference>
<reference evidence="1" key="1">
    <citation type="submission" date="2021-10" db="EMBL/GenBank/DDBJ databases">
        <title>Tropical sea cucumber genome reveals ecological adaptation and Cuvierian tubules defense mechanism.</title>
        <authorList>
            <person name="Chen T."/>
        </authorList>
    </citation>
    <scope>NUCLEOTIDE SEQUENCE</scope>
    <source>
        <strain evidence="1">Nanhai2018</strain>
        <tissue evidence="1">Muscle</tissue>
    </source>
</reference>
<accession>A0A9Q1C5A5</accession>
<evidence type="ECO:0000313" key="2">
    <source>
        <dbReference type="Proteomes" id="UP001152320"/>
    </source>
</evidence>
<evidence type="ECO:0000313" key="1">
    <source>
        <dbReference type="EMBL" id="KAJ8039528.1"/>
    </source>
</evidence>
<keyword evidence="2" id="KW-1185">Reference proteome</keyword>
<name>A0A9Q1C5A5_HOLLE</name>
<dbReference type="AlphaFoldDB" id="A0A9Q1C5A5"/>
<sequence>MRTMVKEVLGPGDAIRALERDFEHRESKCLPYSVDDQRFIDLQRASIHVNLENHIEMPLPFKGRPVLPNNMSMAMK</sequence>
<comment type="caution">
    <text evidence="1">The sequence shown here is derived from an EMBL/GenBank/DDBJ whole genome shotgun (WGS) entry which is preliminary data.</text>
</comment>
<protein>
    <submittedName>
        <fullName evidence="1">Uncharacterized protein</fullName>
    </submittedName>
</protein>
<dbReference type="Proteomes" id="UP001152320">
    <property type="component" value="Chromosome 7"/>
</dbReference>
<proteinExistence type="predicted"/>
<gene>
    <name evidence="1" type="ORF">HOLleu_17277</name>
</gene>